<dbReference type="PANTHER" id="PTHR36439">
    <property type="entry name" value="BLL4334 PROTEIN"/>
    <property type="match status" value="1"/>
</dbReference>
<comment type="caution">
    <text evidence="1">The sequence shown here is derived from an EMBL/GenBank/DDBJ whole genome shotgun (WGS) entry which is preliminary data.</text>
</comment>
<sequence length="186" mass="19527">MPVSRYALFLRGVNVGGVTVTSAALRECLAGAGFTDVRTVLASGNAMVTTTRVDRGAVRARAEGAIEAAFGRAIGVVALPQAEVAALVAACPYEADSQSHHAYVVLVPDAAALKGLRAAVPSPGGYRDEDWCAAPAPLPAIYWWYPRPRDGERSMQTPVASAIEAAARGAMTTTRNVRTMRRLMSG</sequence>
<dbReference type="AlphaFoldDB" id="A0A2A9CZ07"/>
<protein>
    <submittedName>
        <fullName evidence="1">Uncharacterized protein (DUF1697 family)</fullName>
    </submittedName>
</protein>
<gene>
    <name evidence="1" type="ORF">ATL40_1246</name>
</gene>
<dbReference type="PANTHER" id="PTHR36439:SF1">
    <property type="entry name" value="DUF1697 DOMAIN-CONTAINING PROTEIN"/>
    <property type="match status" value="1"/>
</dbReference>
<proteinExistence type="predicted"/>
<organism evidence="1 2">
    <name type="scientific">Serinibacter salmoneus</name>
    <dbReference type="NCBI Taxonomy" id="556530"/>
    <lineage>
        <taxon>Bacteria</taxon>
        <taxon>Bacillati</taxon>
        <taxon>Actinomycetota</taxon>
        <taxon>Actinomycetes</taxon>
        <taxon>Micrococcales</taxon>
        <taxon>Beutenbergiaceae</taxon>
        <taxon>Serinibacter</taxon>
    </lineage>
</organism>
<accession>A0A2A9CZ07</accession>
<dbReference type="EMBL" id="PDJD01000001">
    <property type="protein sequence ID" value="PFG19678.1"/>
    <property type="molecule type" value="Genomic_DNA"/>
</dbReference>
<reference evidence="1 2" key="1">
    <citation type="submission" date="2017-10" db="EMBL/GenBank/DDBJ databases">
        <title>Sequencing the genomes of 1000 actinobacteria strains.</title>
        <authorList>
            <person name="Klenk H.-P."/>
        </authorList>
    </citation>
    <scope>NUCLEOTIDE SEQUENCE [LARGE SCALE GENOMIC DNA]</scope>
    <source>
        <strain evidence="1 2">DSM 21801</strain>
    </source>
</reference>
<dbReference type="SUPFAM" id="SSF160379">
    <property type="entry name" value="SP0830-like"/>
    <property type="match status" value="1"/>
</dbReference>
<dbReference type="PIRSF" id="PIRSF008502">
    <property type="entry name" value="UCP008502"/>
    <property type="match status" value="1"/>
</dbReference>
<evidence type="ECO:0000313" key="1">
    <source>
        <dbReference type="EMBL" id="PFG19678.1"/>
    </source>
</evidence>
<dbReference type="InterPro" id="IPR012545">
    <property type="entry name" value="DUF1697"/>
</dbReference>
<dbReference type="Pfam" id="PF08002">
    <property type="entry name" value="DUF1697"/>
    <property type="match status" value="1"/>
</dbReference>
<dbReference type="Proteomes" id="UP000224915">
    <property type="component" value="Unassembled WGS sequence"/>
</dbReference>
<dbReference type="Gene3D" id="3.30.70.1280">
    <property type="entry name" value="SP0830-like domains"/>
    <property type="match status" value="1"/>
</dbReference>
<evidence type="ECO:0000313" key="2">
    <source>
        <dbReference type="Proteomes" id="UP000224915"/>
    </source>
</evidence>
<name>A0A2A9CZ07_9MICO</name>
<keyword evidence="2" id="KW-1185">Reference proteome</keyword>